<dbReference type="PROSITE" id="PS00217">
    <property type="entry name" value="SUGAR_TRANSPORT_2"/>
    <property type="match status" value="1"/>
</dbReference>
<feature type="transmembrane region" description="Helical" evidence="7">
    <location>
        <begin position="430"/>
        <end position="450"/>
    </location>
</feature>
<dbReference type="PANTHER" id="PTHR23503">
    <property type="entry name" value="SOLUTE CARRIER FAMILY 2"/>
    <property type="match status" value="1"/>
</dbReference>
<evidence type="ECO:0000313" key="9">
    <source>
        <dbReference type="EMBL" id="CAG9806576.1"/>
    </source>
</evidence>
<keyword evidence="10" id="KW-1185">Reference proteome</keyword>
<evidence type="ECO:0000313" key="10">
    <source>
        <dbReference type="Proteomes" id="UP001153620"/>
    </source>
</evidence>
<dbReference type="OrthoDB" id="4540492at2759"/>
<evidence type="ECO:0000256" key="5">
    <source>
        <dbReference type="ARBA" id="ARBA00023180"/>
    </source>
</evidence>
<evidence type="ECO:0000256" key="4">
    <source>
        <dbReference type="ARBA" id="ARBA00023136"/>
    </source>
</evidence>
<protein>
    <recommendedName>
        <fullName evidence="8">Major facilitator superfamily (MFS) profile domain-containing protein</fullName>
    </recommendedName>
</protein>
<dbReference type="InterPro" id="IPR005828">
    <property type="entry name" value="MFS_sugar_transport-like"/>
</dbReference>
<feature type="transmembrane region" description="Helical" evidence="7">
    <location>
        <begin position="456"/>
        <end position="476"/>
    </location>
</feature>
<proteinExistence type="inferred from homology"/>
<gene>
    <name evidence="9" type="ORF">CHIRRI_LOCUS9431</name>
</gene>
<dbReference type="InterPro" id="IPR045263">
    <property type="entry name" value="GLUT"/>
</dbReference>
<dbReference type="NCBIfam" id="TIGR00879">
    <property type="entry name" value="SP"/>
    <property type="match status" value="1"/>
</dbReference>
<evidence type="ECO:0000256" key="1">
    <source>
        <dbReference type="ARBA" id="ARBA00004141"/>
    </source>
</evidence>
<dbReference type="GO" id="GO:0016020">
    <property type="term" value="C:membrane"/>
    <property type="evidence" value="ECO:0007669"/>
    <property type="project" value="UniProtKB-SubCell"/>
</dbReference>
<comment type="similarity">
    <text evidence="6">Belongs to the major facilitator superfamily. Sugar transporter (TC 2.A.1.1) family.</text>
</comment>
<dbReference type="InterPro" id="IPR003663">
    <property type="entry name" value="Sugar/inositol_transpt"/>
</dbReference>
<keyword evidence="6" id="KW-0813">Transport</keyword>
<reference evidence="9" key="1">
    <citation type="submission" date="2022-01" db="EMBL/GenBank/DDBJ databases">
        <authorList>
            <person name="King R."/>
        </authorList>
    </citation>
    <scope>NUCLEOTIDE SEQUENCE</scope>
</reference>
<keyword evidence="4 7" id="KW-0472">Membrane</keyword>
<dbReference type="PROSITE" id="PS50850">
    <property type="entry name" value="MFS"/>
    <property type="match status" value="1"/>
</dbReference>
<reference evidence="9" key="2">
    <citation type="submission" date="2022-10" db="EMBL/GenBank/DDBJ databases">
        <authorList>
            <consortium name="ENA_rothamsted_submissions"/>
            <consortium name="culmorum"/>
            <person name="King R."/>
        </authorList>
    </citation>
    <scope>NUCLEOTIDE SEQUENCE</scope>
</reference>
<evidence type="ECO:0000256" key="3">
    <source>
        <dbReference type="ARBA" id="ARBA00022989"/>
    </source>
</evidence>
<feature type="transmembrane region" description="Helical" evidence="7">
    <location>
        <begin position="364"/>
        <end position="386"/>
    </location>
</feature>
<dbReference type="EMBL" id="OU895879">
    <property type="protein sequence ID" value="CAG9806576.1"/>
    <property type="molecule type" value="Genomic_DNA"/>
</dbReference>
<comment type="subcellular location">
    <subcellularLocation>
        <location evidence="1">Membrane</location>
        <topology evidence="1">Multi-pass membrane protein</topology>
    </subcellularLocation>
</comment>
<feature type="transmembrane region" description="Helical" evidence="7">
    <location>
        <begin position="146"/>
        <end position="167"/>
    </location>
</feature>
<dbReference type="AlphaFoldDB" id="A0A9N9RX22"/>
<dbReference type="Proteomes" id="UP001153620">
    <property type="component" value="Chromosome 3"/>
</dbReference>
<name>A0A9N9RX22_9DIPT</name>
<accession>A0A9N9RX22</accession>
<dbReference type="PRINTS" id="PR00171">
    <property type="entry name" value="SUGRTRNSPORT"/>
</dbReference>
<dbReference type="PANTHER" id="PTHR23503:SF127">
    <property type="entry name" value="FI08437P-RELATED"/>
    <property type="match status" value="1"/>
</dbReference>
<keyword evidence="2 7" id="KW-0812">Transmembrane</keyword>
<sequence length="520" mass="57019">MDQDNEEYGSALKDDKSPYRNTLHKRTRGWNKALFITGLATTLGSANVGGYNIGVINAPSSYMKEWASDTLYTKYGIQLSSGGVDLLWAFIVSIFLVGGACGSLGGSVVANRIGRKRSYLTCATLFVIGSVCFHICRLLSSVELLILGRMLVGLGAGMTMTCLPMYLSEIAPFHLRGTLGVFCSMGFTGGVVVGQVVSLQELLGTPDLWHYCMSFQIIFVILCTLAYPIFPESPKYLCLIGDRSGALRELKKLCDNTEMAEDELNSMEMLTDNTEEDDGSNQKGVLDVLKDPKLLLPLVLVCALQGGQQLSGINAVFYYSVSIFESIGFSKSNAEWANLGAGCLNLFVSFFSPVLMARVNRRPLIMLSCFGCGVFLFLLSIFYGYSESFSSFPVMCVVALLGYILLYQIGLGPVPYFIGVELFETAERSSAMALGSLSSWICNFVIGMTFTSLRIWMGAAVFVIFGVVCFLLTLLLKVYMPETRGKDTSDIVQLVSKGFRSRPVERKDKMLNRINNELSS</sequence>
<feature type="domain" description="Major facilitator superfamily (MFS) profile" evidence="8">
    <location>
        <begin position="38"/>
        <end position="484"/>
    </location>
</feature>
<evidence type="ECO:0000256" key="7">
    <source>
        <dbReference type="SAM" id="Phobius"/>
    </source>
</evidence>
<feature type="transmembrane region" description="Helical" evidence="7">
    <location>
        <begin position="208"/>
        <end position="230"/>
    </location>
</feature>
<evidence type="ECO:0000259" key="8">
    <source>
        <dbReference type="PROSITE" id="PS50850"/>
    </source>
</evidence>
<dbReference type="InterPro" id="IPR020846">
    <property type="entry name" value="MFS_dom"/>
</dbReference>
<dbReference type="InterPro" id="IPR005829">
    <property type="entry name" value="Sugar_transporter_CS"/>
</dbReference>
<organism evidence="9 10">
    <name type="scientific">Chironomus riparius</name>
    <dbReference type="NCBI Taxonomy" id="315576"/>
    <lineage>
        <taxon>Eukaryota</taxon>
        <taxon>Metazoa</taxon>
        <taxon>Ecdysozoa</taxon>
        <taxon>Arthropoda</taxon>
        <taxon>Hexapoda</taxon>
        <taxon>Insecta</taxon>
        <taxon>Pterygota</taxon>
        <taxon>Neoptera</taxon>
        <taxon>Endopterygota</taxon>
        <taxon>Diptera</taxon>
        <taxon>Nematocera</taxon>
        <taxon>Chironomoidea</taxon>
        <taxon>Chironomidae</taxon>
        <taxon>Chironominae</taxon>
        <taxon>Chironomus</taxon>
    </lineage>
</organism>
<dbReference type="InterPro" id="IPR036259">
    <property type="entry name" value="MFS_trans_sf"/>
</dbReference>
<dbReference type="SUPFAM" id="SSF103473">
    <property type="entry name" value="MFS general substrate transporter"/>
    <property type="match status" value="1"/>
</dbReference>
<dbReference type="GO" id="GO:0015149">
    <property type="term" value="F:hexose transmembrane transporter activity"/>
    <property type="evidence" value="ECO:0007669"/>
    <property type="project" value="TreeGrafter"/>
</dbReference>
<dbReference type="Pfam" id="PF00083">
    <property type="entry name" value="Sugar_tr"/>
    <property type="match status" value="1"/>
</dbReference>
<feature type="transmembrane region" description="Helical" evidence="7">
    <location>
        <begin position="392"/>
        <end position="418"/>
    </location>
</feature>
<evidence type="ECO:0000256" key="2">
    <source>
        <dbReference type="ARBA" id="ARBA00022692"/>
    </source>
</evidence>
<dbReference type="Gene3D" id="1.20.1250.20">
    <property type="entry name" value="MFS general substrate transporter like domains"/>
    <property type="match status" value="1"/>
</dbReference>
<evidence type="ECO:0000256" key="6">
    <source>
        <dbReference type="RuleBase" id="RU003346"/>
    </source>
</evidence>
<feature type="transmembrane region" description="Helical" evidence="7">
    <location>
        <begin position="179"/>
        <end position="196"/>
    </location>
</feature>
<feature type="transmembrane region" description="Helical" evidence="7">
    <location>
        <begin position="86"/>
        <end position="106"/>
    </location>
</feature>
<keyword evidence="5" id="KW-0325">Glycoprotein</keyword>
<feature type="transmembrane region" description="Helical" evidence="7">
    <location>
        <begin position="33"/>
        <end position="53"/>
    </location>
</feature>
<feature type="transmembrane region" description="Helical" evidence="7">
    <location>
        <begin position="118"/>
        <end position="140"/>
    </location>
</feature>
<keyword evidence="3 7" id="KW-1133">Transmembrane helix</keyword>